<dbReference type="SUPFAM" id="SSF48208">
    <property type="entry name" value="Six-hairpin glycosidases"/>
    <property type="match status" value="1"/>
</dbReference>
<evidence type="ECO:0000313" key="4">
    <source>
        <dbReference type="Proteomes" id="UP001164286"/>
    </source>
</evidence>
<evidence type="ECO:0000256" key="2">
    <source>
        <dbReference type="ARBA" id="ARBA00038358"/>
    </source>
</evidence>
<dbReference type="GO" id="GO:0052757">
    <property type="term" value="F:chondroitin hydrolase activity"/>
    <property type="evidence" value="ECO:0007669"/>
    <property type="project" value="TreeGrafter"/>
</dbReference>
<dbReference type="InterPro" id="IPR008928">
    <property type="entry name" value="6-hairpin_glycosidase_sf"/>
</dbReference>
<dbReference type="Proteomes" id="UP001164286">
    <property type="component" value="Unassembled WGS sequence"/>
</dbReference>
<reference evidence="3" key="1">
    <citation type="journal article" date="2022" name="G3 (Bethesda)">
        <title>High quality genome of the basidiomycete yeast Dioszegia hungarica PDD-24b-2 isolated from cloud water.</title>
        <authorList>
            <person name="Jarrige D."/>
            <person name="Haridas S."/>
            <person name="Bleykasten-Grosshans C."/>
            <person name="Joly M."/>
            <person name="Nadalig T."/>
            <person name="Sancelme M."/>
            <person name="Vuilleumier S."/>
            <person name="Grigoriev I.V."/>
            <person name="Amato P."/>
            <person name="Bringel F."/>
        </authorList>
    </citation>
    <scope>NUCLEOTIDE SEQUENCE</scope>
    <source>
        <strain evidence="3">PDD-24b-2</strain>
    </source>
</reference>
<dbReference type="EMBL" id="JAKWFO010000005">
    <property type="protein sequence ID" value="KAI9635748.1"/>
    <property type="molecule type" value="Genomic_DNA"/>
</dbReference>
<proteinExistence type="inferred from homology"/>
<dbReference type="InterPro" id="IPR012341">
    <property type="entry name" value="6hp_glycosidase-like_sf"/>
</dbReference>
<organism evidence="3 4">
    <name type="scientific">Dioszegia hungarica</name>
    <dbReference type="NCBI Taxonomy" id="4972"/>
    <lineage>
        <taxon>Eukaryota</taxon>
        <taxon>Fungi</taxon>
        <taxon>Dikarya</taxon>
        <taxon>Basidiomycota</taxon>
        <taxon>Agaricomycotina</taxon>
        <taxon>Tremellomycetes</taxon>
        <taxon>Tremellales</taxon>
        <taxon>Bulleribasidiaceae</taxon>
        <taxon>Dioszegia</taxon>
    </lineage>
</organism>
<dbReference type="PANTHER" id="PTHR36845">
    <property type="entry name" value="HYDROLASE, PUTATIVE (AFU_ORTHOLOGUE AFUA_7G05090)-RELATED"/>
    <property type="match status" value="1"/>
</dbReference>
<dbReference type="AlphaFoldDB" id="A0AA38H8D7"/>
<evidence type="ECO:0000256" key="1">
    <source>
        <dbReference type="ARBA" id="ARBA00022801"/>
    </source>
</evidence>
<dbReference type="GO" id="GO:0000272">
    <property type="term" value="P:polysaccharide catabolic process"/>
    <property type="evidence" value="ECO:0007669"/>
    <property type="project" value="TreeGrafter"/>
</dbReference>
<evidence type="ECO:0000313" key="3">
    <source>
        <dbReference type="EMBL" id="KAI9635748.1"/>
    </source>
</evidence>
<comment type="caution">
    <text evidence="3">The sequence shown here is derived from an EMBL/GenBank/DDBJ whole genome shotgun (WGS) entry which is preliminary data.</text>
</comment>
<keyword evidence="1" id="KW-0378">Hydrolase</keyword>
<keyword evidence="4" id="KW-1185">Reference proteome</keyword>
<name>A0AA38H8D7_9TREE</name>
<dbReference type="InterPro" id="IPR052369">
    <property type="entry name" value="UG_Glycosaminoglycan_Hydrolase"/>
</dbReference>
<accession>A0AA38H8D7</accession>
<sequence>MDKEYSIDNMDEHYLTIIDNMMNLDMMYEATDFTGNPRYAAIANSQAEKSSDTHVRPDGTTFHVVNMDQKTGKALELMTAQGYADDSCWARGQAWAIYGYAQCALRTGRQDFTDICRKLSDVFLSLLPESGVPWWDFSAPRPCPYDASAATIAACGLLKLSRLLSKSDPTSAEKYLARAFKLIEDTLRECAAPAAKLEGGSVDFGKGGWETILMHSTINGNPKATRQFMDHGLIYADYYLLEFGNEALKMQKAAQANGHAE</sequence>
<comment type="similarity">
    <text evidence="2">Belongs to the glycosyl hydrolase 88 family.</text>
</comment>
<protein>
    <submittedName>
        <fullName evidence="3">Six-hairpin glycosidase-like protein</fullName>
    </submittedName>
</protein>
<keyword evidence="3" id="KW-0326">Glycosidase</keyword>
<dbReference type="PANTHER" id="PTHR36845:SF1">
    <property type="entry name" value="HYDROLASE, PUTATIVE (AFU_ORTHOLOGUE AFUA_7G05090)-RELATED"/>
    <property type="match status" value="1"/>
</dbReference>
<dbReference type="RefSeq" id="XP_052945525.1">
    <property type="nucleotide sequence ID" value="XM_053087349.1"/>
</dbReference>
<dbReference type="Gene3D" id="1.50.10.10">
    <property type="match status" value="1"/>
</dbReference>
<dbReference type="GeneID" id="77726550"/>
<gene>
    <name evidence="3" type="ORF">MKK02DRAFT_27468</name>
</gene>